<keyword evidence="2" id="KW-0378">Hydrolase</keyword>
<proteinExistence type="predicted"/>
<dbReference type="PANTHER" id="PTHR43559:SF1">
    <property type="entry name" value="HYDROLASE"/>
    <property type="match status" value="1"/>
</dbReference>
<sequence length="225" mass="24915">MASHPEKIEMLEPDSCALLLVDYQAQMLFGVKSRDRDVVINNVVALTRTAETFNVPIIVSTLASNTLNGPLFMDLQAVLPPEVQTIDRTALNPWESAAFQSAVKKVKRGKLLIGALWSHVSLTYTTLGALAEGYQAYPVIDASGAPTVEAHEMAVQRMLISGAIPVSWQQLMFEFQRDWANTRTAERVHEITRHYFGAFSQGIVHPQLLTGEKGRTGMRPGERSH</sequence>
<accession>A0A0U1PC34</accession>
<reference evidence="2" key="1">
    <citation type="submission" date="2015-03" db="EMBL/GenBank/DDBJ databases">
        <title>Draft genome sequence of Mizugakiibacter sediminis skMP5.</title>
        <authorList>
            <person name="Watanabe T."/>
            <person name="Kojima H."/>
            <person name="Fukui M."/>
        </authorList>
    </citation>
    <scope>NUCLEOTIDE SEQUENCE</scope>
    <source>
        <strain evidence="2">SkMP5</strain>
    </source>
</reference>
<evidence type="ECO:0000259" key="1">
    <source>
        <dbReference type="Pfam" id="PF00857"/>
    </source>
</evidence>
<dbReference type="PANTHER" id="PTHR43559">
    <property type="entry name" value="HYDROLASE YCAC-RELATED"/>
    <property type="match status" value="1"/>
</dbReference>
<dbReference type="InterPro" id="IPR053152">
    <property type="entry name" value="Hydrolase_YcaC-like"/>
</dbReference>
<dbReference type="Gene3D" id="3.40.50.850">
    <property type="entry name" value="Isochorismatase-like"/>
    <property type="match status" value="1"/>
</dbReference>
<dbReference type="EMBL" id="DF952381">
    <property type="protein sequence ID" value="GAN45533.1"/>
    <property type="molecule type" value="Genomic_DNA"/>
</dbReference>
<gene>
    <name evidence="2" type="ORF">MBSD_2082</name>
</gene>
<organism evidence="2">
    <name type="scientific">Mizugakiibacter sediminis</name>
    <dbReference type="NCBI Taxonomy" id="1475481"/>
    <lineage>
        <taxon>Bacteria</taxon>
        <taxon>Pseudomonadati</taxon>
        <taxon>Pseudomonadota</taxon>
        <taxon>Gammaproteobacteria</taxon>
        <taxon>Lysobacterales</taxon>
        <taxon>Rhodanobacteraceae</taxon>
        <taxon>Mizugakiibacter</taxon>
    </lineage>
</organism>
<dbReference type="Pfam" id="PF00857">
    <property type="entry name" value="Isochorismatase"/>
    <property type="match status" value="1"/>
</dbReference>
<dbReference type="HOGENOM" id="CLU_066901_1_0_6"/>
<name>A0A0U1PC34_9GAMM</name>
<dbReference type="SUPFAM" id="SSF52499">
    <property type="entry name" value="Isochorismatase-like hydrolases"/>
    <property type="match status" value="1"/>
</dbReference>
<feature type="domain" description="Isochorismatase-like" evidence="1">
    <location>
        <begin position="16"/>
        <end position="170"/>
    </location>
</feature>
<protein>
    <submittedName>
        <fullName evidence="2">Hydrolase</fullName>
    </submittedName>
</protein>
<dbReference type="InterPro" id="IPR036380">
    <property type="entry name" value="Isochorismatase-like_sf"/>
</dbReference>
<dbReference type="RefSeq" id="WP_187300545.1">
    <property type="nucleotide sequence ID" value="NZ_DF970159.1"/>
</dbReference>
<dbReference type="InterPro" id="IPR000868">
    <property type="entry name" value="Isochorismatase-like_dom"/>
</dbReference>
<dbReference type="AlphaFoldDB" id="A0A0U1PC34"/>
<dbReference type="GO" id="GO:0016787">
    <property type="term" value="F:hydrolase activity"/>
    <property type="evidence" value="ECO:0007669"/>
    <property type="project" value="UniProtKB-KW"/>
</dbReference>
<evidence type="ECO:0000313" key="2">
    <source>
        <dbReference type="EMBL" id="GAN45533.1"/>
    </source>
</evidence>